<evidence type="ECO:0000256" key="11">
    <source>
        <dbReference type="ARBA" id="ARBA00023146"/>
    </source>
</evidence>
<dbReference type="InterPro" id="IPR009080">
    <property type="entry name" value="tRNAsynth_Ia_anticodon-bd"/>
</dbReference>
<gene>
    <name evidence="20" type="primary">IARS2</name>
</gene>
<comment type="function">
    <text evidence="14">Aminoacyl-tRNA synthetase that catalyzes the specific attachment of isoleucine to its cognate tRNA (tRNA(Ile)).</text>
</comment>
<evidence type="ECO:0000256" key="1">
    <source>
        <dbReference type="ARBA" id="ARBA00004305"/>
    </source>
</evidence>
<dbReference type="InterPro" id="IPR010663">
    <property type="entry name" value="Znf_FPG/IleRS"/>
</dbReference>
<dbReference type="GO" id="GO:0004822">
    <property type="term" value="F:isoleucine-tRNA ligase activity"/>
    <property type="evidence" value="ECO:0007669"/>
    <property type="project" value="UniProtKB-EC"/>
</dbReference>
<dbReference type="Gene3D" id="1.10.730.20">
    <property type="match status" value="1"/>
</dbReference>
<evidence type="ECO:0000313" key="20">
    <source>
        <dbReference type="Ensembl" id="ENSRROP00000003362.1"/>
    </source>
</evidence>
<evidence type="ECO:0000256" key="6">
    <source>
        <dbReference type="ARBA" id="ARBA00022840"/>
    </source>
</evidence>
<keyword evidence="10" id="KW-0496">Mitochondrion</keyword>
<evidence type="ECO:0000256" key="12">
    <source>
        <dbReference type="ARBA" id="ARBA00032665"/>
    </source>
</evidence>
<evidence type="ECO:0000256" key="8">
    <source>
        <dbReference type="ARBA" id="ARBA00022946"/>
    </source>
</evidence>
<keyword evidence="4 16" id="KW-0436">Ligase</keyword>
<dbReference type="InterPro" id="IPR050081">
    <property type="entry name" value="Ile-tRNA_ligase"/>
</dbReference>
<dbReference type="FunFam" id="3.40.50.620:FF:000137">
    <property type="entry name" value="Isoleucyl-tRNA synthetase 2, mitochondrial"/>
    <property type="match status" value="1"/>
</dbReference>
<evidence type="ECO:0000259" key="19">
    <source>
        <dbReference type="Pfam" id="PF08264"/>
    </source>
</evidence>
<evidence type="ECO:0000256" key="7">
    <source>
        <dbReference type="ARBA" id="ARBA00022917"/>
    </source>
</evidence>
<reference evidence="20" key="2">
    <citation type="submission" date="2025-09" db="UniProtKB">
        <authorList>
            <consortium name="Ensembl"/>
        </authorList>
    </citation>
    <scope>IDENTIFICATION</scope>
</reference>
<evidence type="ECO:0000256" key="13">
    <source>
        <dbReference type="ARBA" id="ARBA00051282"/>
    </source>
</evidence>
<proteinExistence type="inferred from homology"/>
<dbReference type="AlphaFoldDB" id="A0A2K6NGH7"/>
<comment type="similarity">
    <text evidence="2 16">Belongs to the class-I aminoacyl-tRNA synthetase family.</text>
</comment>
<evidence type="ECO:0000256" key="15">
    <source>
        <dbReference type="ARBA" id="ARBA00068280"/>
    </source>
</evidence>
<evidence type="ECO:0000256" key="4">
    <source>
        <dbReference type="ARBA" id="ARBA00022598"/>
    </source>
</evidence>
<dbReference type="PROSITE" id="PS00178">
    <property type="entry name" value="AA_TRNA_LIGASE_I"/>
    <property type="match status" value="1"/>
</dbReference>
<keyword evidence="9" id="KW-0007">Acetylation</keyword>
<accession>A0A2K6NGH7</accession>
<dbReference type="InterPro" id="IPR033708">
    <property type="entry name" value="Anticodon_Ile_BEm"/>
</dbReference>
<dbReference type="PRINTS" id="PR00984">
    <property type="entry name" value="TRNASYNTHILE"/>
</dbReference>
<dbReference type="PANTHER" id="PTHR42765:SF1">
    <property type="entry name" value="ISOLEUCINE--TRNA LIGASE, MITOCHONDRIAL"/>
    <property type="match status" value="1"/>
</dbReference>
<dbReference type="Pfam" id="PF08264">
    <property type="entry name" value="Anticodon_1"/>
    <property type="match status" value="1"/>
</dbReference>
<dbReference type="EC" id="6.1.1.5" evidence="3"/>
<evidence type="ECO:0000313" key="21">
    <source>
        <dbReference type="Proteomes" id="UP000233200"/>
    </source>
</evidence>
<protein>
    <recommendedName>
        <fullName evidence="15">Isoleucine--tRNA ligase, mitochondrial</fullName>
        <ecNumber evidence="3">6.1.1.5</ecNumber>
    </recommendedName>
    <alternativeName>
        <fullName evidence="12">Isoleucyl-tRNA synthetase</fullName>
    </alternativeName>
</protein>
<dbReference type="InterPro" id="IPR013155">
    <property type="entry name" value="M/V/L/I-tRNA-synth_anticd-bd"/>
</dbReference>
<comment type="catalytic activity">
    <reaction evidence="13">
        <text>tRNA(Ile) + L-isoleucine + ATP = L-isoleucyl-tRNA(Ile) + AMP + diphosphate</text>
        <dbReference type="Rhea" id="RHEA:11060"/>
        <dbReference type="Rhea" id="RHEA-COMP:9666"/>
        <dbReference type="Rhea" id="RHEA-COMP:9695"/>
        <dbReference type="ChEBI" id="CHEBI:30616"/>
        <dbReference type="ChEBI" id="CHEBI:33019"/>
        <dbReference type="ChEBI" id="CHEBI:58045"/>
        <dbReference type="ChEBI" id="CHEBI:78442"/>
        <dbReference type="ChEBI" id="CHEBI:78528"/>
        <dbReference type="ChEBI" id="CHEBI:456215"/>
        <dbReference type="EC" id="6.1.1.5"/>
    </reaction>
    <physiologicalReaction direction="left-to-right" evidence="13">
        <dbReference type="Rhea" id="RHEA:11061"/>
    </physiologicalReaction>
</comment>
<dbReference type="GeneTree" id="ENSGT00550000074910"/>
<dbReference type="GO" id="GO:0000049">
    <property type="term" value="F:tRNA binding"/>
    <property type="evidence" value="ECO:0007669"/>
    <property type="project" value="InterPro"/>
</dbReference>
<feature type="domain" description="Zinc finger FPG/IleRS-type" evidence="18">
    <location>
        <begin position="941"/>
        <end position="964"/>
    </location>
</feature>
<organism evidence="20 21">
    <name type="scientific">Rhinopithecus roxellana</name>
    <name type="common">Golden snub-nosed monkey</name>
    <name type="synonym">Pygathrix roxellana</name>
    <dbReference type="NCBI Taxonomy" id="61622"/>
    <lineage>
        <taxon>Eukaryota</taxon>
        <taxon>Metazoa</taxon>
        <taxon>Chordata</taxon>
        <taxon>Craniata</taxon>
        <taxon>Vertebrata</taxon>
        <taxon>Euteleostomi</taxon>
        <taxon>Mammalia</taxon>
        <taxon>Eutheria</taxon>
        <taxon>Euarchontoglires</taxon>
        <taxon>Primates</taxon>
        <taxon>Haplorrhini</taxon>
        <taxon>Catarrhini</taxon>
        <taxon>Cercopithecidae</taxon>
        <taxon>Colobinae</taxon>
        <taxon>Rhinopithecus</taxon>
    </lineage>
</organism>
<evidence type="ECO:0000256" key="9">
    <source>
        <dbReference type="ARBA" id="ARBA00022990"/>
    </source>
</evidence>
<dbReference type="GO" id="GO:0002161">
    <property type="term" value="F:aminoacyl-tRNA deacylase activity"/>
    <property type="evidence" value="ECO:0007669"/>
    <property type="project" value="InterPro"/>
</dbReference>
<evidence type="ECO:0000256" key="2">
    <source>
        <dbReference type="ARBA" id="ARBA00005594"/>
    </source>
</evidence>
<dbReference type="FunFam" id="1.10.10.830:FF:000002">
    <property type="entry name" value="Isoleucine--tRNA ligase, mitochondrial"/>
    <property type="match status" value="1"/>
</dbReference>
<dbReference type="InterPro" id="IPR014729">
    <property type="entry name" value="Rossmann-like_a/b/a_fold"/>
</dbReference>
<comment type="subcellular location">
    <subcellularLocation>
        <location evidence="1">Mitochondrion matrix</location>
    </subcellularLocation>
</comment>
<feature type="domain" description="Methionyl/Valyl/Leucyl/Isoleucyl-tRNA synthetase anticodon-binding" evidence="19">
    <location>
        <begin position="717"/>
        <end position="834"/>
    </location>
</feature>
<dbReference type="GO" id="GO:0006428">
    <property type="term" value="P:isoleucyl-tRNA aminoacylation"/>
    <property type="evidence" value="ECO:0007669"/>
    <property type="project" value="InterPro"/>
</dbReference>
<evidence type="ECO:0000256" key="16">
    <source>
        <dbReference type="RuleBase" id="RU363035"/>
    </source>
</evidence>
<keyword evidence="5 16" id="KW-0547">Nucleotide-binding</keyword>
<dbReference type="CDD" id="cd07960">
    <property type="entry name" value="Anticodon_Ia_Ile_BEm"/>
    <property type="match status" value="1"/>
</dbReference>
<dbReference type="SUPFAM" id="SSF50677">
    <property type="entry name" value="ValRS/IleRS/LeuRS editing domain"/>
    <property type="match status" value="1"/>
</dbReference>
<dbReference type="InterPro" id="IPR001412">
    <property type="entry name" value="aa-tRNA-synth_I_CS"/>
</dbReference>
<dbReference type="Gene3D" id="3.90.740.10">
    <property type="entry name" value="Valyl/Leucyl/Isoleucyl-tRNA synthetase, editing domain"/>
    <property type="match status" value="1"/>
</dbReference>
<keyword evidence="8" id="KW-0809">Transit peptide</keyword>
<dbReference type="GO" id="GO:0005759">
    <property type="term" value="C:mitochondrial matrix"/>
    <property type="evidence" value="ECO:0007669"/>
    <property type="project" value="UniProtKB-SubCell"/>
</dbReference>
<dbReference type="InterPro" id="IPR009008">
    <property type="entry name" value="Val/Leu/Ile-tRNA-synth_edit"/>
</dbReference>
<sequence length="968" mass="108949">MRWGLRPRGPEAAALATARSLWGTPRLPCSPGWQGATKRLLVRSVSGASNHQPNSNSSRYRDTVLLPQTSFPMKLLGRQQPDKELEIQQKCGFSELYSWQRERKVKTEFCLHDGPPYANGDPHVGHALNKILKDIANRFHMMSGSKIHFVPGWDCHGLPIEIKVLSELGREAQNLSAMEIREKARSFAKAAIEKQKSAFIRWGIMADWNNCYYTFDGKYEAKQLRTFYQMYDKGLVYRSYKPVFWSPSSRTALAEAELEYNPEHVSRSIYVKFPLLKPSPKLASLIDGSSPVSFLVWTTQPWTIPANEAVCYMPESKYAVVKCSKSGDLYVLAADKVESVASTLETAFETISTFSGVDLENGTCSHPLIPDKASPLLPANHVTMAKGTGLVHTAPAHGMEDYGVASQHNLPMDCLVDEDGVFTDVAGPELQNKAVLEEGTDVVIKMLQTAKNLLKEEKLVHSYPYDWRTKKPVVIRASKQWFINITDIKIAAKELLKKVKFIPGSALNGMVEMMDRRPYWCISRQRVWGVPIPVFHHKTKDEYLINSQTIEHIVKLVEQHGSDIWWTLPPEQLLPKEVLSEVGGPDALEYVPGQDILDIWFDSGTSWSHVLPGPDQRADLYLEGKDQLGGWFQSSLLTSVAARKKAPYKTVIVHGFTLGEKGEKMSKSLGNVIHPDVVVNGGQDQSKEPPYGADVLRWWVADSNVFTEVAIGPSVLNAARDDISKITELYKQYDFGKVVRLLRTFYTRELSHFYFSIIKDRLYCEKENDPKRRSCQTALVEILDVIVRSFAPILPHLAEEVFQHIPYIKEPKSVFRTGWIRTSSIWKKPGLEEAVESACAMRDSFLGSIPGKNAAEYKVIIVIEPGLLFEIIEMLQSEETSSTSQLNELMMASESTLLAQEPREMTADVTELKGKFLINLEGGDIREESSYKVIVMPTTKEKCPRCWKYTAESSDTLCPRCAEVVSGK</sequence>
<keyword evidence="21" id="KW-1185">Reference proteome</keyword>
<dbReference type="Gene3D" id="1.10.10.830">
    <property type="entry name" value="Ile-tRNA synthetase CP2 domain-like"/>
    <property type="match status" value="1"/>
</dbReference>
<evidence type="ECO:0000259" key="17">
    <source>
        <dbReference type="Pfam" id="PF00133"/>
    </source>
</evidence>
<dbReference type="InterPro" id="IPR002301">
    <property type="entry name" value="Ile-tRNA-ligase"/>
</dbReference>
<evidence type="ECO:0000256" key="3">
    <source>
        <dbReference type="ARBA" id="ARBA00013165"/>
    </source>
</evidence>
<evidence type="ECO:0000259" key="18">
    <source>
        <dbReference type="Pfam" id="PF06827"/>
    </source>
</evidence>
<keyword evidence="7 16" id="KW-0648">Protein biosynthesis</keyword>
<dbReference type="PANTHER" id="PTHR42765">
    <property type="entry name" value="SOLEUCYL-TRNA SYNTHETASE"/>
    <property type="match status" value="1"/>
</dbReference>
<dbReference type="FunFam" id="3.90.740.10:FF:000009">
    <property type="entry name" value="Isoleucyl-tRNA synthetase 2, mitochondrial"/>
    <property type="match status" value="1"/>
</dbReference>
<dbReference type="Gene3D" id="3.40.50.620">
    <property type="entry name" value="HUPs"/>
    <property type="match status" value="2"/>
</dbReference>
<evidence type="ECO:0000256" key="10">
    <source>
        <dbReference type="ARBA" id="ARBA00023128"/>
    </source>
</evidence>
<feature type="domain" description="Aminoacyl-tRNA synthetase class Ia" evidence="17">
    <location>
        <begin position="99"/>
        <end position="710"/>
    </location>
</feature>
<dbReference type="Pfam" id="PF00133">
    <property type="entry name" value="tRNA-synt_1"/>
    <property type="match status" value="1"/>
</dbReference>
<dbReference type="InterPro" id="IPR002300">
    <property type="entry name" value="aa-tRNA-synth_Ia"/>
</dbReference>
<dbReference type="GO" id="GO:0032543">
    <property type="term" value="P:mitochondrial translation"/>
    <property type="evidence" value="ECO:0007669"/>
    <property type="project" value="TreeGrafter"/>
</dbReference>
<dbReference type="Ensembl" id="ENSRROT00000014784.1">
    <property type="protein sequence ID" value="ENSRROP00000003362.1"/>
    <property type="gene ID" value="ENSRROG00000013275.1"/>
</dbReference>
<dbReference type="GO" id="GO:0005524">
    <property type="term" value="F:ATP binding"/>
    <property type="evidence" value="ECO:0007669"/>
    <property type="project" value="UniProtKB-KW"/>
</dbReference>
<dbReference type="SUPFAM" id="SSF52374">
    <property type="entry name" value="Nucleotidylyl transferase"/>
    <property type="match status" value="1"/>
</dbReference>
<dbReference type="Pfam" id="PF06827">
    <property type="entry name" value="zf-FPG_IleRS"/>
    <property type="match status" value="1"/>
</dbReference>
<keyword evidence="6 16" id="KW-0067">ATP-binding</keyword>
<evidence type="ECO:0000256" key="5">
    <source>
        <dbReference type="ARBA" id="ARBA00022741"/>
    </source>
</evidence>
<keyword evidence="11 16" id="KW-0030">Aminoacyl-tRNA synthetase</keyword>
<dbReference type="NCBIfam" id="TIGR00392">
    <property type="entry name" value="ileS"/>
    <property type="match status" value="1"/>
</dbReference>
<dbReference type="Proteomes" id="UP000233200">
    <property type="component" value="Unplaced"/>
</dbReference>
<dbReference type="FunFam" id="1.10.730.20:FF:000002">
    <property type="entry name" value="isoleucine--tRNA ligase, mitochondrial"/>
    <property type="match status" value="1"/>
</dbReference>
<evidence type="ECO:0000256" key="14">
    <source>
        <dbReference type="ARBA" id="ARBA00055883"/>
    </source>
</evidence>
<name>A0A2K6NGH7_RHIRO</name>
<reference evidence="20" key="1">
    <citation type="submission" date="2025-08" db="UniProtKB">
        <authorList>
            <consortium name="Ensembl"/>
        </authorList>
    </citation>
    <scope>IDENTIFICATION</scope>
</reference>
<dbReference type="SUPFAM" id="SSF47323">
    <property type="entry name" value="Anticodon-binding domain of a subclass of class I aminoacyl-tRNA synthetases"/>
    <property type="match status" value="1"/>
</dbReference>